<evidence type="ECO:0000256" key="3">
    <source>
        <dbReference type="ARBA" id="ARBA00022658"/>
    </source>
</evidence>
<sequence length="347" mass="39763">MSVVDLTGCNIIEHDVNNEALWAWAFPTITKQKQQFVLRKYDAISQTQTFAFARYCKEWCYIITSQTVESDILSQVKQFALVIWSTEYNPEKYETLCKILSKRYGKTGNPSMVLQLYLSIMMQGLCNIEENGTSLSGDFESRKNANSQIKDLIKLFGLETILIYTALLLNKKLVIYHHSLENLLRWVRSFPNMMLHRNFDDSTFPWIHLVPDELNELKTKDGYIVGCTDSGIGSRTDIYDILVNLPACEITIAPNTRESFVMTKTHKDIALFMVQLSEKANIDEQQVIEEVANKTNELLKHLSMLATVVTPDGRKVISIETLRKKNLPPALENFLFNLSVAENMIML</sequence>
<name>A0AAW2HJT7_9NEOP</name>
<evidence type="ECO:0000259" key="5">
    <source>
        <dbReference type="PROSITE" id="PS50211"/>
    </source>
</evidence>
<dbReference type="GO" id="GO:0005770">
    <property type="term" value="C:late endosome"/>
    <property type="evidence" value="ECO:0007669"/>
    <property type="project" value="UniProtKB-SubCell"/>
</dbReference>
<accession>A0AAW2HJT7</accession>
<dbReference type="InterPro" id="IPR042431">
    <property type="entry name" value="FAM45"/>
</dbReference>
<dbReference type="GO" id="GO:0031267">
    <property type="term" value="F:small GTPase binding"/>
    <property type="evidence" value="ECO:0007669"/>
    <property type="project" value="TreeGrafter"/>
</dbReference>
<evidence type="ECO:0000313" key="6">
    <source>
        <dbReference type="EMBL" id="KAL0270009.1"/>
    </source>
</evidence>
<organism evidence="6">
    <name type="scientific">Menopon gallinae</name>
    <name type="common">poultry shaft louse</name>
    <dbReference type="NCBI Taxonomy" id="328185"/>
    <lineage>
        <taxon>Eukaryota</taxon>
        <taxon>Metazoa</taxon>
        <taxon>Ecdysozoa</taxon>
        <taxon>Arthropoda</taxon>
        <taxon>Hexapoda</taxon>
        <taxon>Insecta</taxon>
        <taxon>Pterygota</taxon>
        <taxon>Neoptera</taxon>
        <taxon>Paraneoptera</taxon>
        <taxon>Psocodea</taxon>
        <taxon>Troctomorpha</taxon>
        <taxon>Phthiraptera</taxon>
        <taxon>Amblycera</taxon>
        <taxon>Menoponidae</taxon>
        <taxon>Menopon</taxon>
    </lineage>
</organism>
<dbReference type="GO" id="GO:2000641">
    <property type="term" value="P:regulation of early endosome to late endosome transport"/>
    <property type="evidence" value="ECO:0007669"/>
    <property type="project" value="TreeGrafter"/>
</dbReference>
<feature type="domain" description="UDENN" evidence="5">
    <location>
        <begin position="1"/>
        <end position="347"/>
    </location>
</feature>
<dbReference type="EMBL" id="JARGDH010000004">
    <property type="protein sequence ID" value="KAL0270009.1"/>
    <property type="molecule type" value="Genomic_DNA"/>
</dbReference>
<comment type="caution">
    <text evidence="6">The sequence shown here is derived from an EMBL/GenBank/DDBJ whole genome shotgun (WGS) entry which is preliminary data.</text>
</comment>
<dbReference type="PANTHER" id="PTHR28544">
    <property type="entry name" value="PROTEIN FAM45A-RELATED"/>
    <property type="match status" value="1"/>
</dbReference>
<gene>
    <name evidence="6" type="ORF">PYX00_007559</name>
</gene>
<protein>
    <recommendedName>
        <fullName evidence="5">UDENN domain-containing protein</fullName>
    </recommendedName>
</protein>
<dbReference type="AlphaFoldDB" id="A0AAW2HJT7"/>
<keyword evidence="3" id="KW-0344">Guanine-nucleotide releasing factor</keyword>
<proteinExistence type="inferred from homology"/>
<dbReference type="Pfam" id="PF08616">
    <property type="entry name" value="SPA"/>
    <property type="match status" value="1"/>
</dbReference>
<reference evidence="6" key="1">
    <citation type="journal article" date="2024" name="Gigascience">
        <title>Chromosome-level genome of the poultry shaft louse Menopon gallinae provides insight into the host-switching and adaptive evolution of parasitic lice.</title>
        <authorList>
            <person name="Xu Y."/>
            <person name="Ma L."/>
            <person name="Liu S."/>
            <person name="Liang Y."/>
            <person name="Liu Q."/>
            <person name="He Z."/>
            <person name="Tian L."/>
            <person name="Duan Y."/>
            <person name="Cai W."/>
            <person name="Li H."/>
            <person name="Song F."/>
        </authorList>
    </citation>
    <scope>NUCLEOTIDE SEQUENCE</scope>
    <source>
        <strain evidence="6">Cailab_2023a</strain>
    </source>
</reference>
<evidence type="ECO:0000256" key="4">
    <source>
        <dbReference type="ARBA" id="ARBA00022753"/>
    </source>
</evidence>
<evidence type="ECO:0000256" key="2">
    <source>
        <dbReference type="ARBA" id="ARBA00008641"/>
    </source>
</evidence>
<dbReference type="InterPro" id="IPR037516">
    <property type="entry name" value="Tripartite_DENN"/>
</dbReference>
<evidence type="ECO:0000256" key="1">
    <source>
        <dbReference type="ARBA" id="ARBA00004603"/>
    </source>
</evidence>
<dbReference type="GO" id="GO:0005085">
    <property type="term" value="F:guanyl-nucleotide exchange factor activity"/>
    <property type="evidence" value="ECO:0007669"/>
    <property type="project" value="UniProtKB-KW"/>
</dbReference>
<comment type="similarity">
    <text evidence="2">Belongs to the DENND10 family.</text>
</comment>
<dbReference type="PROSITE" id="PS50211">
    <property type="entry name" value="DENN"/>
    <property type="match status" value="1"/>
</dbReference>
<dbReference type="GO" id="GO:0015031">
    <property type="term" value="P:protein transport"/>
    <property type="evidence" value="ECO:0007669"/>
    <property type="project" value="TreeGrafter"/>
</dbReference>
<keyword evidence="4" id="KW-0967">Endosome</keyword>
<dbReference type="PANTHER" id="PTHR28544:SF1">
    <property type="entry name" value="DENN DOMAIN-CONTAINING PROTEIN 10-RELATED"/>
    <property type="match status" value="1"/>
</dbReference>
<comment type="subcellular location">
    <subcellularLocation>
        <location evidence="1">Late endosome</location>
    </subcellularLocation>
</comment>